<sequence>MKRVVWCPASTFPAPRRLVKDCSGHFGHFLSKVWPQTIPGALAGRQSLQSILEATSVEGIAGVPQVAARRMMSQGLGGGAARGGGTWGHVRGQSGGAGVTKQSDKPQLPMTAAAAAAAASHRRLWKGQEDERRLKVSLRRNINGGHLGTAPSPQAKKSYRWGTAIRIH</sequence>
<dbReference type="Proteomes" id="UP001487740">
    <property type="component" value="Unassembled WGS sequence"/>
</dbReference>
<gene>
    <name evidence="2" type="ORF">O3P69_017689</name>
</gene>
<feature type="region of interest" description="Disordered" evidence="1">
    <location>
        <begin position="142"/>
        <end position="168"/>
    </location>
</feature>
<evidence type="ECO:0000313" key="2">
    <source>
        <dbReference type="EMBL" id="KAK8392271.1"/>
    </source>
</evidence>
<dbReference type="AlphaFoldDB" id="A0AAW0U026"/>
<dbReference type="EMBL" id="JARAKH010000023">
    <property type="protein sequence ID" value="KAK8392271.1"/>
    <property type="molecule type" value="Genomic_DNA"/>
</dbReference>
<evidence type="ECO:0000313" key="3">
    <source>
        <dbReference type="Proteomes" id="UP001487740"/>
    </source>
</evidence>
<accession>A0AAW0U026</accession>
<proteinExistence type="predicted"/>
<evidence type="ECO:0000256" key="1">
    <source>
        <dbReference type="SAM" id="MobiDB-lite"/>
    </source>
</evidence>
<reference evidence="2 3" key="1">
    <citation type="submission" date="2023-03" db="EMBL/GenBank/DDBJ databases">
        <title>High-quality genome of Scylla paramamosain provides insights in environmental adaptation.</title>
        <authorList>
            <person name="Zhang L."/>
        </authorList>
    </citation>
    <scope>NUCLEOTIDE SEQUENCE [LARGE SCALE GENOMIC DNA]</scope>
    <source>
        <strain evidence="2">LZ_2023a</strain>
        <tissue evidence="2">Muscle</tissue>
    </source>
</reference>
<protein>
    <submittedName>
        <fullName evidence="2">Uncharacterized protein</fullName>
    </submittedName>
</protein>
<keyword evidence="3" id="KW-1185">Reference proteome</keyword>
<name>A0AAW0U026_SCYPA</name>
<organism evidence="2 3">
    <name type="scientific">Scylla paramamosain</name>
    <name type="common">Mud crab</name>
    <dbReference type="NCBI Taxonomy" id="85552"/>
    <lineage>
        <taxon>Eukaryota</taxon>
        <taxon>Metazoa</taxon>
        <taxon>Ecdysozoa</taxon>
        <taxon>Arthropoda</taxon>
        <taxon>Crustacea</taxon>
        <taxon>Multicrustacea</taxon>
        <taxon>Malacostraca</taxon>
        <taxon>Eumalacostraca</taxon>
        <taxon>Eucarida</taxon>
        <taxon>Decapoda</taxon>
        <taxon>Pleocyemata</taxon>
        <taxon>Brachyura</taxon>
        <taxon>Eubrachyura</taxon>
        <taxon>Portunoidea</taxon>
        <taxon>Portunidae</taxon>
        <taxon>Portuninae</taxon>
        <taxon>Scylla</taxon>
    </lineage>
</organism>
<comment type="caution">
    <text evidence="2">The sequence shown here is derived from an EMBL/GenBank/DDBJ whole genome shotgun (WGS) entry which is preliminary data.</text>
</comment>